<dbReference type="NCBIfam" id="NF003933">
    <property type="entry name" value="PRK05444.2-2"/>
    <property type="match status" value="1"/>
</dbReference>
<sequence length="598" mass="63393">MLDEIQRPADLRGLSGPDLDALAAEIRDRLVVDVSRNGGHLGPNLGVVELTIALHRVFDSPHDSIVWDTGHQTYVHKMLTGRAGDFDGLRRKGGLSGYPSRQESEHDLVENSHASTALSYADGLARANQLSDKQAHVVAVIGDGALTGGMTWEAINNIAVEPDRPLIVVVNDNGRSYAPTIGGLADHLRDLRRSEAALSMYENVGLSYIGPVDGHDRVAVEAALHDARDRGETVVVHCVTQKGRGHEPAEQDERDCFHAVRASSAKSSGPSWTSVFGEELLAAASERPKLVALTAAMLEPTGLQPLQDKFPDRVVDVGMAEQHAVTSAAGMAMGGLHPVFCVYATFLNRAFDQVLMDVALHRLAMTFVLDRAGITGDDGSSHNGVWDLAVFQAIPGMRIAAPRDRVTLNRLLTEALDVENGPTMLRFPKGTLGADIHAVDRIVAEGSNDPVDVLVAQGDDALVIAVGAMAGPCLDAAMQLEARGIACTVVDPGWVKPVNPALVELAERFDVVVTVEDGIRAGGIGEATAASMRDAGVVPAELRVLGVPTRFLAHGSRAELLDECGLTAGRIADQIAEAVTAHAVQGSLDAMLEKEVLG</sequence>
<comment type="caution">
    <text evidence="12">The sequence shown here is derived from an EMBL/GenBank/DDBJ whole genome shotgun (WGS) entry which is preliminary data.</text>
</comment>
<evidence type="ECO:0000256" key="2">
    <source>
        <dbReference type="ARBA" id="ARBA00011081"/>
    </source>
</evidence>
<feature type="binding site" evidence="10">
    <location>
        <position position="71"/>
    </location>
    <ligand>
        <name>thiamine diphosphate</name>
        <dbReference type="ChEBI" id="CHEBI:58937"/>
    </ligand>
</feature>
<evidence type="ECO:0000256" key="9">
    <source>
        <dbReference type="ARBA" id="ARBA00023229"/>
    </source>
</evidence>
<dbReference type="InterPro" id="IPR005475">
    <property type="entry name" value="Transketolase-like_Pyr-bd"/>
</dbReference>
<comment type="pathway">
    <text evidence="1 10">Metabolic intermediate biosynthesis; 1-deoxy-D-xylulose 5-phosphate biosynthesis; 1-deoxy-D-xylulose 5-phosphate from D-glyceraldehyde 3-phosphate and pyruvate: step 1/1.</text>
</comment>
<evidence type="ECO:0000313" key="12">
    <source>
        <dbReference type="EMBL" id="TCO59793.1"/>
    </source>
</evidence>
<evidence type="ECO:0000256" key="7">
    <source>
        <dbReference type="ARBA" id="ARBA00022977"/>
    </source>
</evidence>
<dbReference type="CDD" id="cd02007">
    <property type="entry name" value="TPP_DXS"/>
    <property type="match status" value="1"/>
</dbReference>
<dbReference type="EC" id="2.2.1.7" evidence="10"/>
<dbReference type="HAMAP" id="MF_00315">
    <property type="entry name" value="DXP_synth"/>
    <property type="match status" value="1"/>
</dbReference>
<dbReference type="Pfam" id="PF13292">
    <property type="entry name" value="DXP_synthase_N"/>
    <property type="match status" value="2"/>
</dbReference>
<keyword evidence="9 10" id="KW-0414">Isoprene biosynthesis</keyword>
<accession>A0A4R2JIP9</accession>
<keyword evidence="4 10" id="KW-0808">Transferase</keyword>
<dbReference type="Proteomes" id="UP000295680">
    <property type="component" value="Unassembled WGS sequence"/>
</dbReference>
<evidence type="ECO:0000256" key="3">
    <source>
        <dbReference type="ARBA" id="ARBA00011738"/>
    </source>
</evidence>
<dbReference type="FunFam" id="3.40.50.970:FF:000005">
    <property type="entry name" value="1-deoxy-D-xylulose-5-phosphate synthase"/>
    <property type="match status" value="1"/>
</dbReference>
<dbReference type="InterPro" id="IPR005477">
    <property type="entry name" value="Dxylulose-5-P_synthase"/>
</dbReference>
<feature type="binding site" evidence="10">
    <location>
        <begin position="112"/>
        <end position="114"/>
    </location>
    <ligand>
        <name>thiamine diphosphate</name>
        <dbReference type="ChEBI" id="CHEBI:58937"/>
    </ligand>
</feature>
<dbReference type="GO" id="GO:0009228">
    <property type="term" value="P:thiamine biosynthetic process"/>
    <property type="evidence" value="ECO:0007669"/>
    <property type="project" value="UniProtKB-UniRule"/>
</dbReference>
<dbReference type="Gene3D" id="3.40.50.920">
    <property type="match status" value="1"/>
</dbReference>
<keyword evidence="7 10" id="KW-0784">Thiamine biosynthesis</keyword>
<dbReference type="OrthoDB" id="9803371at2"/>
<evidence type="ECO:0000256" key="5">
    <source>
        <dbReference type="ARBA" id="ARBA00022723"/>
    </source>
</evidence>
<dbReference type="InterPro" id="IPR033248">
    <property type="entry name" value="Transketolase_C"/>
</dbReference>
<keyword evidence="13" id="KW-1185">Reference proteome</keyword>
<dbReference type="GO" id="GO:0008661">
    <property type="term" value="F:1-deoxy-D-xylulose-5-phosphate synthase activity"/>
    <property type="evidence" value="ECO:0007669"/>
    <property type="project" value="UniProtKB-UniRule"/>
</dbReference>
<dbReference type="Pfam" id="PF02780">
    <property type="entry name" value="Transketolase_C"/>
    <property type="match status" value="1"/>
</dbReference>
<feature type="binding site" evidence="10">
    <location>
        <position position="173"/>
    </location>
    <ligand>
        <name>thiamine diphosphate</name>
        <dbReference type="ChEBI" id="CHEBI:58937"/>
    </ligand>
</feature>
<protein>
    <recommendedName>
        <fullName evidence="10">1-deoxy-D-xylulose-5-phosphate synthase</fullName>
        <ecNumber evidence="10">2.2.1.7</ecNumber>
    </recommendedName>
    <alternativeName>
        <fullName evidence="10">1-deoxyxylulose-5-phosphate synthase</fullName>
        <shortName evidence="10">DXP synthase</shortName>
        <shortName evidence="10">DXPS</shortName>
    </alternativeName>
</protein>
<dbReference type="PANTHER" id="PTHR43322:SF5">
    <property type="entry name" value="1-DEOXY-D-XYLULOSE-5-PHOSPHATE SYNTHASE, CHLOROPLASTIC"/>
    <property type="match status" value="1"/>
</dbReference>
<feature type="binding site" evidence="10">
    <location>
        <begin position="144"/>
        <end position="145"/>
    </location>
    <ligand>
        <name>thiamine diphosphate</name>
        <dbReference type="ChEBI" id="CHEBI:58937"/>
    </ligand>
</feature>
<keyword evidence="6 10" id="KW-0460">Magnesium</keyword>
<keyword evidence="5 10" id="KW-0479">Metal-binding</keyword>
<dbReference type="AlphaFoldDB" id="A0A4R2JIP9"/>
<dbReference type="InterPro" id="IPR009014">
    <property type="entry name" value="Transketo_C/PFOR_II"/>
</dbReference>
<keyword evidence="8 10" id="KW-0786">Thiamine pyrophosphate</keyword>
<evidence type="ECO:0000256" key="6">
    <source>
        <dbReference type="ARBA" id="ARBA00022842"/>
    </source>
</evidence>
<evidence type="ECO:0000259" key="11">
    <source>
        <dbReference type="SMART" id="SM00861"/>
    </source>
</evidence>
<comment type="cofactor">
    <cofactor evidence="10">
        <name>thiamine diphosphate</name>
        <dbReference type="ChEBI" id="CHEBI:58937"/>
    </cofactor>
    <text evidence="10">Binds 1 thiamine pyrophosphate per subunit.</text>
</comment>
<comment type="subunit">
    <text evidence="3 10">Homodimer.</text>
</comment>
<gene>
    <name evidence="10" type="primary">dxs</name>
    <name evidence="12" type="ORF">EV192_104636</name>
</gene>
<dbReference type="GO" id="GO:0019288">
    <property type="term" value="P:isopentenyl diphosphate biosynthetic process, methylerythritol 4-phosphate pathway"/>
    <property type="evidence" value="ECO:0007669"/>
    <property type="project" value="TreeGrafter"/>
</dbReference>
<evidence type="ECO:0000256" key="4">
    <source>
        <dbReference type="ARBA" id="ARBA00022679"/>
    </source>
</evidence>
<dbReference type="GO" id="GO:0030976">
    <property type="term" value="F:thiamine pyrophosphate binding"/>
    <property type="evidence" value="ECO:0007669"/>
    <property type="project" value="UniProtKB-UniRule"/>
</dbReference>
<dbReference type="SMART" id="SM00861">
    <property type="entry name" value="Transket_pyr"/>
    <property type="match status" value="1"/>
</dbReference>
<feature type="binding site" evidence="10">
    <location>
        <position position="173"/>
    </location>
    <ligand>
        <name>Mg(2+)</name>
        <dbReference type="ChEBI" id="CHEBI:18420"/>
    </ligand>
</feature>
<evidence type="ECO:0000256" key="1">
    <source>
        <dbReference type="ARBA" id="ARBA00004980"/>
    </source>
</evidence>
<dbReference type="GO" id="GO:0016114">
    <property type="term" value="P:terpenoid biosynthetic process"/>
    <property type="evidence" value="ECO:0007669"/>
    <property type="project" value="UniProtKB-UniRule"/>
</dbReference>
<dbReference type="InterPro" id="IPR029061">
    <property type="entry name" value="THDP-binding"/>
</dbReference>
<dbReference type="Pfam" id="PF02779">
    <property type="entry name" value="Transket_pyr"/>
    <property type="match status" value="1"/>
</dbReference>
<evidence type="ECO:0000256" key="10">
    <source>
        <dbReference type="HAMAP-Rule" id="MF_00315"/>
    </source>
</evidence>
<dbReference type="GO" id="GO:0005829">
    <property type="term" value="C:cytosol"/>
    <property type="evidence" value="ECO:0007669"/>
    <property type="project" value="TreeGrafter"/>
</dbReference>
<feature type="binding site" evidence="10">
    <location>
        <position position="321"/>
    </location>
    <ligand>
        <name>thiamine diphosphate</name>
        <dbReference type="ChEBI" id="CHEBI:58937"/>
    </ligand>
</feature>
<dbReference type="RefSeq" id="WP_132117944.1">
    <property type="nucleotide sequence ID" value="NZ_SLWS01000004.1"/>
</dbReference>
<dbReference type="SUPFAM" id="SSF52518">
    <property type="entry name" value="Thiamin diphosphate-binding fold (THDP-binding)"/>
    <property type="match status" value="2"/>
</dbReference>
<dbReference type="EMBL" id="SLWS01000004">
    <property type="protein sequence ID" value="TCO59793.1"/>
    <property type="molecule type" value="Genomic_DNA"/>
</dbReference>
<dbReference type="SUPFAM" id="SSF52922">
    <property type="entry name" value="TK C-terminal domain-like"/>
    <property type="match status" value="1"/>
</dbReference>
<evidence type="ECO:0000256" key="8">
    <source>
        <dbReference type="ARBA" id="ARBA00023052"/>
    </source>
</evidence>
<comment type="function">
    <text evidence="10">Catalyzes the acyloin condensation reaction between C atoms 2 and 3 of pyruvate and glyceraldehyde 3-phosphate to yield 1-deoxy-D-xylulose-5-phosphate (DXP).</text>
</comment>
<reference evidence="12 13" key="1">
    <citation type="submission" date="2019-03" db="EMBL/GenBank/DDBJ databases">
        <title>Genomic Encyclopedia of Type Strains, Phase IV (KMG-IV): sequencing the most valuable type-strain genomes for metagenomic binning, comparative biology and taxonomic classification.</title>
        <authorList>
            <person name="Goeker M."/>
        </authorList>
    </citation>
    <scope>NUCLEOTIDE SEQUENCE [LARGE SCALE GENOMIC DNA]</scope>
    <source>
        <strain evidence="12 13">DSM 45934</strain>
    </source>
</reference>
<dbReference type="CDD" id="cd07033">
    <property type="entry name" value="TPP_PYR_DXS_TK_like"/>
    <property type="match status" value="1"/>
</dbReference>
<name>A0A4R2JIP9_9PSEU</name>
<comment type="catalytic activity">
    <reaction evidence="10">
        <text>D-glyceraldehyde 3-phosphate + pyruvate + H(+) = 1-deoxy-D-xylulose 5-phosphate + CO2</text>
        <dbReference type="Rhea" id="RHEA:12605"/>
        <dbReference type="ChEBI" id="CHEBI:15361"/>
        <dbReference type="ChEBI" id="CHEBI:15378"/>
        <dbReference type="ChEBI" id="CHEBI:16526"/>
        <dbReference type="ChEBI" id="CHEBI:57792"/>
        <dbReference type="ChEBI" id="CHEBI:59776"/>
        <dbReference type="EC" id="2.2.1.7"/>
    </reaction>
</comment>
<proteinExistence type="inferred from homology"/>
<dbReference type="Gene3D" id="3.40.50.970">
    <property type="match status" value="2"/>
</dbReference>
<feature type="domain" description="Transketolase-like pyrimidine-binding" evidence="11">
    <location>
        <begin position="270"/>
        <end position="434"/>
    </location>
</feature>
<evidence type="ECO:0000313" key="13">
    <source>
        <dbReference type="Proteomes" id="UP000295680"/>
    </source>
</evidence>
<organism evidence="12 13">
    <name type="scientific">Actinocrispum wychmicini</name>
    <dbReference type="NCBI Taxonomy" id="1213861"/>
    <lineage>
        <taxon>Bacteria</taxon>
        <taxon>Bacillati</taxon>
        <taxon>Actinomycetota</taxon>
        <taxon>Actinomycetes</taxon>
        <taxon>Pseudonocardiales</taxon>
        <taxon>Pseudonocardiaceae</taxon>
        <taxon>Actinocrispum</taxon>
    </lineage>
</organism>
<dbReference type="GO" id="GO:0000287">
    <property type="term" value="F:magnesium ion binding"/>
    <property type="evidence" value="ECO:0007669"/>
    <property type="project" value="UniProtKB-UniRule"/>
</dbReference>
<comment type="cofactor">
    <cofactor evidence="10">
        <name>Mg(2+)</name>
        <dbReference type="ChEBI" id="CHEBI:18420"/>
    </cofactor>
    <text evidence="10">Binds 1 Mg(2+) ion per subunit.</text>
</comment>
<dbReference type="UniPathway" id="UPA00064">
    <property type="reaction ID" value="UER00091"/>
</dbReference>
<dbReference type="FunFam" id="3.40.50.970:FF:000010">
    <property type="entry name" value="1-deoxy-D-xylulose-5-phosphate synthase"/>
    <property type="match status" value="1"/>
</dbReference>
<comment type="similarity">
    <text evidence="2 10">Belongs to the transketolase family. DXPS subfamily.</text>
</comment>
<dbReference type="PANTHER" id="PTHR43322">
    <property type="entry name" value="1-D-DEOXYXYLULOSE 5-PHOSPHATE SYNTHASE-RELATED"/>
    <property type="match status" value="1"/>
</dbReference>
<feature type="binding site" evidence="10">
    <location>
        <position position="246"/>
    </location>
    <ligand>
        <name>thiamine diphosphate</name>
        <dbReference type="ChEBI" id="CHEBI:58937"/>
    </ligand>
</feature>
<feature type="binding site" evidence="10">
    <location>
        <position position="143"/>
    </location>
    <ligand>
        <name>Mg(2+)</name>
        <dbReference type="ChEBI" id="CHEBI:18420"/>
    </ligand>
</feature>